<feature type="transmembrane region" description="Helical" evidence="2">
    <location>
        <begin position="116"/>
        <end position="139"/>
    </location>
</feature>
<evidence type="ECO:0000313" key="3">
    <source>
        <dbReference type="EMBL" id="MEK8089418.1"/>
    </source>
</evidence>
<keyword evidence="2" id="KW-1133">Transmembrane helix</keyword>
<evidence type="ECO:0000313" key="4">
    <source>
        <dbReference type="Proteomes" id="UP001446205"/>
    </source>
</evidence>
<feature type="compositionally biased region" description="Polar residues" evidence="1">
    <location>
        <begin position="85"/>
        <end position="96"/>
    </location>
</feature>
<keyword evidence="4" id="KW-1185">Reference proteome</keyword>
<feature type="compositionally biased region" description="Low complexity" evidence="1">
    <location>
        <begin position="44"/>
        <end position="54"/>
    </location>
</feature>
<organism evidence="3 4">
    <name type="scientific">Thermithiobacillus plumbiphilus</name>
    <dbReference type="NCBI Taxonomy" id="1729899"/>
    <lineage>
        <taxon>Bacteria</taxon>
        <taxon>Pseudomonadati</taxon>
        <taxon>Pseudomonadota</taxon>
        <taxon>Acidithiobacillia</taxon>
        <taxon>Acidithiobacillales</taxon>
        <taxon>Thermithiobacillaceae</taxon>
        <taxon>Thermithiobacillus</taxon>
    </lineage>
</organism>
<reference evidence="3 4" key="1">
    <citation type="submission" date="2024-04" db="EMBL/GenBank/DDBJ databases">
        <authorList>
            <person name="Abashina T."/>
            <person name="Shaikin A."/>
        </authorList>
    </citation>
    <scope>NUCLEOTIDE SEQUENCE [LARGE SCALE GENOMIC DNA]</scope>
    <source>
        <strain evidence="3 4">AAFK</strain>
    </source>
</reference>
<feature type="region of interest" description="Disordered" evidence="1">
    <location>
        <begin position="40"/>
        <end position="102"/>
    </location>
</feature>
<dbReference type="RefSeq" id="WP_341370477.1">
    <property type="nucleotide sequence ID" value="NZ_JBBPCO010000005.1"/>
</dbReference>
<accession>A0ABU9D9M8</accession>
<proteinExistence type="predicted"/>
<evidence type="ECO:0000256" key="2">
    <source>
        <dbReference type="SAM" id="Phobius"/>
    </source>
</evidence>
<comment type="caution">
    <text evidence="3">The sequence shown here is derived from an EMBL/GenBank/DDBJ whole genome shotgun (WGS) entry which is preliminary data.</text>
</comment>
<dbReference type="Proteomes" id="UP001446205">
    <property type="component" value="Unassembled WGS sequence"/>
</dbReference>
<protein>
    <submittedName>
        <fullName evidence="3">Uncharacterized protein</fullName>
    </submittedName>
</protein>
<dbReference type="EMBL" id="JBBPCO010000005">
    <property type="protein sequence ID" value="MEK8089418.1"/>
    <property type="molecule type" value="Genomic_DNA"/>
</dbReference>
<gene>
    <name evidence="3" type="ORF">WOB96_06520</name>
</gene>
<feature type="region of interest" description="Disordered" evidence="1">
    <location>
        <begin position="1"/>
        <end position="20"/>
    </location>
</feature>
<sequence>MMAEQDDSMMTRARESAAPGAPGRLQVYLIPGLHLSGMVLEIRPSGPNHSSSGHSKSRQVNKPILGGAMEQPHTDPRRSDPQVPPSSGESGQAETSQRSHKSVVYDRPLVSRKMKYLLWAVLIAALFMLFFLEPLLHIMQGWGND</sequence>
<keyword evidence="2" id="KW-0472">Membrane</keyword>
<name>A0ABU9D9M8_9PROT</name>
<keyword evidence="2" id="KW-0812">Transmembrane</keyword>
<evidence type="ECO:0000256" key="1">
    <source>
        <dbReference type="SAM" id="MobiDB-lite"/>
    </source>
</evidence>